<keyword evidence="1" id="KW-0929">Antimicrobial</keyword>
<dbReference type="SUPFAM" id="SSF55846">
    <property type="entry name" value="N-acetylmuramoyl-L-alanine amidase-like"/>
    <property type="match status" value="1"/>
</dbReference>
<dbReference type="InterPro" id="IPR036505">
    <property type="entry name" value="Amidase/PGRP_sf"/>
</dbReference>
<dbReference type="SMART" id="SM00644">
    <property type="entry name" value="Ami_2"/>
    <property type="match status" value="1"/>
</dbReference>
<accession>A0A8S5P1U2</accession>
<proteinExistence type="predicted"/>
<reference evidence="5" key="1">
    <citation type="journal article" date="2021" name="Proc. Natl. Acad. Sci. U.S.A.">
        <title>A Catalog of Tens of Thousands of Viruses from Human Metagenomes Reveals Hidden Associations with Chronic Diseases.</title>
        <authorList>
            <person name="Tisza M.J."/>
            <person name="Buck C.B."/>
        </authorList>
    </citation>
    <scope>NUCLEOTIDE SEQUENCE</scope>
    <source>
        <strain evidence="5">CtSx228</strain>
    </source>
</reference>
<evidence type="ECO:0000256" key="3">
    <source>
        <dbReference type="SAM" id="MobiDB-lite"/>
    </source>
</evidence>
<name>A0A8S5P1U2_9CAUD</name>
<evidence type="ECO:0000256" key="1">
    <source>
        <dbReference type="ARBA" id="ARBA00022529"/>
    </source>
</evidence>
<dbReference type="GO" id="GO:0001897">
    <property type="term" value="P:symbiont-mediated cytolysis of host cell"/>
    <property type="evidence" value="ECO:0007669"/>
    <property type="project" value="UniProtKB-ARBA"/>
</dbReference>
<dbReference type="InterPro" id="IPR002502">
    <property type="entry name" value="Amidase_domain"/>
</dbReference>
<organism evidence="5">
    <name type="scientific">Siphoviridae sp. ctSx228</name>
    <dbReference type="NCBI Taxonomy" id="2825514"/>
    <lineage>
        <taxon>Viruses</taxon>
        <taxon>Duplodnaviria</taxon>
        <taxon>Heunggongvirae</taxon>
        <taxon>Uroviricota</taxon>
        <taxon>Caudoviricetes</taxon>
    </lineage>
</organism>
<keyword evidence="2" id="KW-0081">Bacteriolytic enzyme</keyword>
<dbReference type="Gene3D" id="3.40.80.10">
    <property type="entry name" value="Peptidoglycan recognition protein-like"/>
    <property type="match status" value="1"/>
</dbReference>
<evidence type="ECO:0000256" key="2">
    <source>
        <dbReference type="ARBA" id="ARBA00022638"/>
    </source>
</evidence>
<protein>
    <submittedName>
        <fullName evidence="5">N acetylmuramoyl L alanine amidase endolysin</fullName>
    </submittedName>
</protein>
<evidence type="ECO:0000313" key="5">
    <source>
        <dbReference type="EMBL" id="DAE01070.1"/>
    </source>
</evidence>
<evidence type="ECO:0000259" key="4">
    <source>
        <dbReference type="SMART" id="SM00644"/>
    </source>
</evidence>
<dbReference type="Pfam" id="PF01510">
    <property type="entry name" value="Amidase_2"/>
    <property type="match status" value="1"/>
</dbReference>
<dbReference type="GO" id="GO:0008745">
    <property type="term" value="F:N-acetylmuramoyl-L-alanine amidase activity"/>
    <property type="evidence" value="ECO:0007669"/>
    <property type="project" value="InterPro"/>
</dbReference>
<sequence length="338" mass="36224">MTGSSLVTKRMQAYAGNYTKGRSRYGKITEITVHHCAGIMSIDDLGRLWQRVGREGSSHYGVSGTQIGQYVSEDDIAWTNSHWASNCRAVTIETSNSGGAPNWPVADDTLQTLIKLVADIAKRNGLHPLALGKTLTWHSMYAATACPGPCLKGKLQYIVDEANKLNEQEDFEMVQPLSPDNITMQIGPASSGDRALLKHQAQSLGLGYSEGAADGSGNALVYIGPASSGDQRMVLTKAAELGLGYCIYTPPAETPDEPDKPAEDDVEALRAELEAAQAEAQALRNSLASMTAERDAAVQRAEQAEAQAQAAAERAERAEKDADTYLQKIEAARAALED</sequence>
<dbReference type="EMBL" id="BK015318">
    <property type="protein sequence ID" value="DAE01070.1"/>
    <property type="molecule type" value="Genomic_DNA"/>
</dbReference>
<feature type="compositionally biased region" description="Low complexity" evidence="3">
    <location>
        <begin position="298"/>
        <end position="312"/>
    </location>
</feature>
<feature type="domain" description="N-acetylmuramoyl-L-alanine amidase" evidence="4">
    <location>
        <begin position="16"/>
        <end position="148"/>
    </location>
</feature>
<feature type="region of interest" description="Disordered" evidence="3">
    <location>
        <begin position="290"/>
        <end position="321"/>
    </location>
</feature>
<dbReference type="GO" id="GO:0042742">
    <property type="term" value="P:defense response to bacterium"/>
    <property type="evidence" value="ECO:0007669"/>
    <property type="project" value="UniProtKB-KW"/>
</dbReference>
<dbReference type="GO" id="GO:0009253">
    <property type="term" value="P:peptidoglycan catabolic process"/>
    <property type="evidence" value="ECO:0007669"/>
    <property type="project" value="InterPro"/>
</dbReference>